<keyword evidence="6" id="KW-1185">Reference proteome</keyword>
<dbReference type="EMBL" id="JACHJJ010000004">
    <property type="protein sequence ID" value="MBB5962367.1"/>
    <property type="molecule type" value="Genomic_DNA"/>
</dbReference>
<dbReference type="GO" id="GO:0004252">
    <property type="term" value="F:serine-type endopeptidase activity"/>
    <property type="evidence" value="ECO:0007669"/>
    <property type="project" value="InterPro"/>
</dbReference>
<organism evidence="5 6">
    <name type="scientific">Planomonospora venezuelensis</name>
    <dbReference type="NCBI Taxonomy" id="1999"/>
    <lineage>
        <taxon>Bacteria</taxon>
        <taxon>Bacillati</taxon>
        <taxon>Actinomycetota</taxon>
        <taxon>Actinomycetes</taxon>
        <taxon>Streptosporangiales</taxon>
        <taxon>Streptosporangiaceae</taxon>
        <taxon>Planomonospora</taxon>
    </lineage>
</organism>
<feature type="active site" evidence="3">
    <location>
        <position position="31"/>
    </location>
</feature>
<proteinExistence type="inferred from homology"/>
<dbReference type="EC" id="3.4.21.89" evidence="5"/>
<accession>A0A841D211</accession>
<dbReference type="InterPro" id="IPR019533">
    <property type="entry name" value="Peptidase_S26"/>
</dbReference>
<dbReference type="Pfam" id="PF10502">
    <property type="entry name" value="Peptidase_S26"/>
    <property type="match status" value="2"/>
</dbReference>
<evidence type="ECO:0000313" key="6">
    <source>
        <dbReference type="Proteomes" id="UP000562352"/>
    </source>
</evidence>
<dbReference type="RefSeq" id="WP_184939803.1">
    <property type="nucleotide sequence ID" value="NZ_BAAAWZ010000001.1"/>
</dbReference>
<evidence type="ECO:0000256" key="3">
    <source>
        <dbReference type="PIRSR" id="PIRSR600223-1"/>
    </source>
</evidence>
<feature type="active site" evidence="3">
    <location>
        <position position="82"/>
    </location>
</feature>
<dbReference type="PANTHER" id="PTHR43390:SF1">
    <property type="entry name" value="CHLOROPLAST PROCESSING PEPTIDASE"/>
    <property type="match status" value="1"/>
</dbReference>
<dbReference type="Gene3D" id="2.10.109.10">
    <property type="entry name" value="Umud Fragment, subunit A"/>
    <property type="match status" value="1"/>
</dbReference>
<dbReference type="GO" id="GO:0009003">
    <property type="term" value="F:signal peptidase activity"/>
    <property type="evidence" value="ECO:0007669"/>
    <property type="project" value="UniProtKB-EC"/>
</dbReference>
<feature type="domain" description="Peptidase S26" evidence="4">
    <location>
        <begin position="100"/>
        <end position="139"/>
    </location>
</feature>
<dbReference type="GO" id="GO:0005886">
    <property type="term" value="C:plasma membrane"/>
    <property type="evidence" value="ECO:0007669"/>
    <property type="project" value="UniProtKB-SubCell"/>
</dbReference>
<dbReference type="Proteomes" id="UP000562352">
    <property type="component" value="Unassembled WGS sequence"/>
</dbReference>
<dbReference type="InterPro" id="IPR036286">
    <property type="entry name" value="LexA/Signal_pep-like_sf"/>
</dbReference>
<comment type="subcellular location">
    <subcellularLocation>
        <location evidence="1">Cell membrane</location>
        <topology evidence="1">Single-pass type II membrane protein</topology>
    </subcellularLocation>
</comment>
<dbReference type="SUPFAM" id="SSF51306">
    <property type="entry name" value="LexA/Signal peptidase"/>
    <property type="match status" value="1"/>
</dbReference>
<dbReference type="GO" id="GO:0006465">
    <property type="term" value="P:signal peptide processing"/>
    <property type="evidence" value="ECO:0007669"/>
    <property type="project" value="InterPro"/>
</dbReference>
<evidence type="ECO:0000256" key="2">
    <source>
        <dbReference type="ARBA" id="ARBA00009370"/>
    </source>
</evidence>
<reference evidence="5 6" key="1">
    <citation type="submission" date="2020-08" db="EMBL/GenBank/DDBJ databases">
        <title>Genomic Encyclopedia of Type Strains, Phase III (KMG-III): the genomes of soil and plant-associated and newly described type strains.</title>
        <authorList>
            <person name="Whitman W."/>
        </authorList>
    </citation>
    <scope>NUCLEOTIDE SEQUENCE [LARGE SCALE GENOMIC DNA]</scope>
    <source>
        <strain evidence="5 6">CECT 3303</strain>
    </source>
</reference>
<comment type="similarity">
    <text evidence="2">Belongs to the peptidase S26 family.</text>
</comment>
<keyword evidence="5" id="KW-0378">Hydrolase</keyword>
<sequence>MPVAAVLIAALAAALLWLRGRLFVITVEGRSMEPFLRAGQRALVRRVPGGGVRAGQVVVVTRPDLGPAAEIVGWDPGRWMVKRAAAVPGDSVPGVLADTAGAPTVPPGRILVLGDNPAVSLDSRTFGPVPAERVLGVVIRRMRAPA</sequence>
<dbReference type="InterPro" id="IPR000223">
    <property type="entry name" value="Pept_S26A_signal_pept_1"/>
</dbReference>
<dbReference type="CDD" id="cd06530">
    <property type="entry name" value="S26_SPase_I"/>
    <property type="match status" value="1"/>
</dbReference>
<name>A0A841D211_PLAVE</name>
<feature type="domain" description="Peptidase S26" evidence="4">
    <location>
        <begin position="5"/>
        <end position="92"/>
    </location>
</feature>
<evidence type="ECO:0000313" key="5">
    <source>
        <dbReference type="EMBL" id="MBB5962367.1"/>
    </source>
</evidence>
<gene>
    <name evidence="5" type="ORF">FHS22_001628</name>
</gene>
<dbReference type="AlphaFoldDB" id="A0A841D211"/>
<evidence type="ECO:0000256" key="1">
    <source>
        <dbReference type="ARBA" id="ARBA00004401"/>
    </source>
</evidence>
<dbReference type="PANTHER" id="PTHR43390">
    <property type="entry name" value="SIGNAL PEPTIDASE I"/>
    <property type="match status" value="1"/>
</dbReference>
<comment type="caution">
    <text evidence="5">The sequence shown here is derived from an EMBL/GenBank/DDBJ whole genome shotgun (WGS) entry which is preliminary data.</text>
</comment>
<protein>
    <submittedName>
        <fullName evidence="5">Signal peptidase I</fullName>
        <ecNumber evidence="5">3.4.21.89</ecNumber>
    </submittedName>
</protein>
<evidence type="ECO:0000259" key="4">
    <source>
        <dbReference type="Pfam" id="PF10502"/>
    </source>
</evidence>
<dbReference type="PRINTS" id="PR00727">
    <property type="entry name" value="LEADERPTASE"/>
</dbReference>